<proteinExistence type="predicted"/>
<organism evidence="1 2">
    <name type="scientific">Nicotiana tabacum</name>
    <name type="common">Common tobacco</name>
    <dbReference type="NCBI Taxonomy" id="4097"/>
    <lineage>
        <taxon>Eukaryota</taxon>
        <taxon>Viridiplantae</taxon>
        <taxon>Streptophyta</taxon>
        <taxon>Embryophyta</taxon>
        <taxon>Tracheophyta</taxon>
        <taxon>Spermatophyta</taxon>
        <taxon>Magnoliopsida</taxon>
        <taxon>eudicotyledons</taxon>
        <taxon>Gunneridae</taxon>
        <taxon>Pentapetalae</taxon>
        <taxon>asterids</taxon>
        <taxon>lamiids</taxon>
        <taxon>Solanales</taxon>
        <taxon>Solanaceae</taxon>
        <taxon>Nicotianoideae</taxon>
        <taxon>Nicotianeae</taxon>
        <taxon>Nicotiana</taxon>
    </lineage>
</organism>
<keyword evidence="1" id="KW-1185">Reference proteome</keyword>
<reference evidence="2" key="2">
    <citation type="submission" date="2025-08" db="UniProtKB">
        <authorList>
            <consortium name="RefSeq"/>
        </authorList>
    </citation>
    <scope>IDENTIFICATION</scope>
    <source>
        <tissue evidence="2">Leaf</tissue>
    </source>
</reference>
<evidence type="ECO:0000313" key="1">
    <source>
        <dbReference type="Proteomes" id="UP000790787"/>
    </source>
</evidence>
<dbReference type="Proteomes" id="UP000790787">
    <property type="component" value="Chromosome 21"/>
</dbReference>
<gene>
    <name evidence="2" type="primary">LOC107830014</name>
</gene>
<protein>
    <submittedName>
        <fullName evidence="2">Uncharacterized protein LOC107830014 isoform X1</fullName>
    </submittedName>
</protein>
<accession>A0AC58TKG8</accession>
<reference evidence="1" key="1">
    <citation type="journal article" date="2014" name="Nat. Commun.">
        <title>The tobacco genome sequence and its comparison with those of tomato and potato.</title>
        <authorList>
            <person name="Sierro N."/>
            <person name="Battey J.N."/>
            <person name="Ouadi S."/>
            <person name="Bakaher N."/>
            <person name="Bovet L."/>
            <person name="Willig A."/>
            <person name="Goepfert S."/>
            <person name="Peitsch M.C."/>
            <person name="Ivanov N.V."/>
        </authorList>
    </citation>
    <scope>NUCLEOTIDE SEQUENCE [LARGE SCALE GENOMIC DNA]</scope>
</reference>
<evidence type="ECO:0000313" key="2">
    <source>
        <dbReference type="RefSeq" id="XP_075097724.1"/>
    </source>
</evidence>
<dbReference type="RefSeq" id="XP_075097724.1">
    <property type="nucleotide sequence ID" value="XM_075241623.1"/>
</dbReference>
<name>A0AC58TKG8_TOBAC</name>
<sequence length="145" mass="16896">MGSVVLMLDSALSMQILIPAQVDRDLLLVRCPETQGFSSGLIIPEKYPEETTTRRQSYNLRSVLDPNDLMISRAKKNLRGQILRSMMMMRRRRIVGSQGTYLFHNGSYKIISFVHQRFDRMMDQMVFFMCSKMQTFFILLCIQSV</sequence>